<dbReference type="EMBL" id="JAPOHA010000005">
    <property type="protein sequence ID" value="MCY1713847.1"/>
    <property type="molecule type" value="Genomic_DNA"/>
</dbReference>
<evidence type="ECO:0000313" key="5">
    <source>
        <dbReference type="Proteomes" id="UP001082703"/>
    </source>
</evidence>
<feature type="transmembrane region" description="Helical" evidence="1">
    <location>
        <begin position="73"/>
        <end position="99"/>
    </location>
</feature>
<name>A0ABT4BSI6_9FIRM</name>
<feature type="transmembrane region" description="Helical" evidence="1">
    <location>
        <begin position="221"/>
        <end position="239"/>
    </location>
</feature>
<sequence>MSRTSKIYAYFISVIGITLGSYCVFQYFHSVFFDPNPKAELMQFGVLLLLYILCRCLPIYIRKDYAIDMSFICNLATILCKGPVVSAAMVLIATPFIIVPTNTGDRTYDHLFNKPPIKTAFNAGNITISAFLAALVYQKTGGVIENINLTRNFIPAFLSILTFFILNCAILMFLFYLNRQAPFFPSLFTSLYQFFPNIVASAPIAYFIVRIMHMENGEFMVLLIMLPLLLARYSFVLYLDVKQNYYNMLKTLTAALEAKDKYTEGHSHRVEDYAELISRKLHCSPVEQDDIKVSALLHDVGKIGIDDEILNKPGPLTPEERKVIMTHPLISESILKNVKLNRKVRSAIRHHHERYDGGGYPDHTKGDEIGLEAYIIGVADAFDAMTSDRAYCASMPVERAVSILKEESGKQFHPKVVSAFLEVLCEKGEI</sequence>
<dbReference type="InterPro" id="IPR006674">
    <property type="entry name" value="HD_domain"/>
</dbReference>
<dbReference type="CDD" id="cd00077">
    <property type="entry name" value="HDc"/>
    <property type="match status" value="1"/>
</dbReference>
<feature type="domain" description="HD-GYP" evidence="3">
    <location>
        <begin position="241"/>
        <end position="430"/>
    </location>
</feature>
<feature type="transmembrane region" description="Helical" evidence="1">
    <location>
        <begin position="157"/>
        <end position="178"/>
    </location>
</feature>
<dbReference type="Gene3D" id="1.10.3210.10">
    <property type="entry name" value="Hypothetical protein af1432"/>
    <property type="match status" value="1"/>
</dbReference>
<dbReference type="InterPro" id="IPR003607">
    <property type="entry name" value="HD/PDEase_dom"/>
</dbReference>
<dbReference type="PROSITE" id="PS51832">
    <property type="entry name" value="HD_GYP"/>
    <property type="match status" value="1"/>
</dbReference>
<dbReference type="SUPFAM" id="SSF109604">
    <property type="entry name" value="HD-domain/PDEase-like"/>
    <property type="match status" value="1"/>
</dbReference>
<feature type="transmembrane region" description="Helical" evidence="1">
    <location>
        <begin position="7"/>
        <end position="29"/>
    </location>
</feature>
<dbReference type="RefSeq" id="WP_268057891.1">
    <property type="nucleotide sequence ID" value="NZ_JAPOHA010000005.1"/>
</dbReference>
<dbReference type="Proteomes" id="UP001082703">
    <property type="component" value="Unassembled WGS sequence"/>
</dbReference>
<evidence type="ECO:0000313" key="4">
    <source>
        <dbReference type="EMBL" id="MCY1713847.1"/>
    </source>
</evidence>
<gene>
    <name evidence="4" type="ORF">OUY18_06225</name>
</gene>
<organism evidence="4 5">
    <name type="scientific">Caproiciproducens galactitolivorans</name>
    <dbReference type="NCBI Taxonomy" id="642589"/>
    <lineage>
        <taxon>Bacteria</taxon>
        <taxon>Bacillati</taxon>
        <taxon>Bacillota</taxon>
        <taxon>Clostridia</taxon>
        <taxon>Eubacteriales</taxon>
        <taxon>Acutalibacteraceae</taxon>
        <taxon>Caproiciproducens</taxon>
    </lineage>
</organism>
<dbReference type="Pfam" id="PF13487">
    <property type="entry name" value="HD_5"/>
    <property type="match status" value="1"/>
</dbReference>
<keyword evidence="1" id="KW-0812">Transmembrane</keyword>
<keyword evidence="5" id="KW-1185">Reference proteome</keyword>
<comment type="caution">
    <text evidence="4">The sequence shown here is derived from an EMBL/GenBank/DDBJ whole genome shotgun (WGS) entry which is preliminary data.</text>
</comment>
<proteinExistence type="predicted"/>
<feature type="transmembrane region" description="Helical" evidence="1">
    <location>
        <begin position="41"/>
        <end position="61"/>
    </location>
</feature>
<dbReference type="PANTHER" id="PTHR43155">
    <property type="entry name" value="CYCLIC DI-GMP PHOSPHODIESTERASE PA4108-RELATED"/>
    <property type="match status" value="1"/>
</dbReference>
<protein>
    <submittedName>
        <fullName evidence="4">HD-GYP domain-containing protein</fullName>
    </submittedName>
</protein>
<dbReference type="PANTHER" id="PTHR43155:SF2">
    <property type="entry name" value="CYCLIC DI-GMP PHOSPHODIESTERASE PA4108"/>
    <property type="match status" value="1"/>
</dbReference>
<feature type="transmembrane region" description="Helical" evidence="1">
    <location>
        <begin position="119"/>
        <end position="137"/>
    </location>
</feature>
<feature type="transmembrane region" description="Helical" evidence="1">
    <location>
        <begin position="190"/>
        <end position="209"/>
    </location>
</feature>
<dbReference type="InterPro" id="IPR037522">
    <property type="entry name" value="HD_GYP_dom"/>
</dbReference>
<evidence type="ECO:0000259" key="2">
    <source>
        <dbReference type="PROSITE" id="PS51831"/>
    </source>
</evidence>
<reference evidence="4 5" key="1">
    <citation type="submission" date="2022-11" db="EMBL/GenBank/DDBJ databases">
        <authorList>
            <person name="Caiyu Z."/>
        </authorList>
    </citation>
    <scope>NUCLEOTIDE SEQUENCE [LARGE SCALE GENOMIC DNA]</scope>
    <source>
        <strain evidence="4 5">YR-4</strain>
    </source>
</reference>
<keyword evidence="1" id="KW-1133">Transmembrane helix</keyword>
<dbReference type="PROSITE" id="PS51831">
    <property type="entry name" value="HD"/>
    <property type="match status" value="1"/>
</dbReference>
<evidence type="ECO:0000259" key="3">
    <source>
        <dbReference type="PROSITE" id="PS51832"/>
    </source>
</evidence>
<evidence type="ECO:0000256" key="1">
    <source>
        <dbReference type="SAM" id="Phobius"/>
    </source>
</evidence>
<keyword evidence="1" id="KW-0472">Membrane</keyword>
<dbReference type="SMART" id="SM00471">
    <property type="entry name" value="HDc"/>
    <property type="match status" value="1"/>
</dbReference>
<accession>A0ABT4BSI6</accession>
<feature type="domain" description="HD" evidence="2">
    <location>
        <begin position="263"/>
        <end position="385"/>
    </location>
</feature>